<dbReference type="RefSeq" id="WP_238228101.1">
    <property type="nucleotide sequence ID" value="NZ_BAAADH010000103.1"/>
</dbReference>
<dbReference type="EMBL" id="BPRC01000025">
    <property type="protein sequence ID" value="GJE67328.1"/>
    <property type="molecule type" value="Genomic_DNA"/>
</dbReference>
<feature type="compositionally biased region" description="Basic and acidic residues" evidence="1">
    <location>
        <begin position="103"/>
        <end position="120"/>
    </location>
</feature>
<keyword evidence="3" id="KW-1185">Reference proteome</keyword>
<name>A0ABQ4UL21_9HYPH</name>
<evidence type="ECO:0000313" key="3">
    <source>
        <dbReference type="Proteomes" id="UP001055039"/>
    </source>
</evidence>
<organism evidence="2 3">
    <name type="scientific">Methylorubrum aminovorans</name>
    <dbReference type="NCBI Taxonomy" id="269069"/>
    <lineage>
        <taxon>Bacteria</taxon>
        <taxon>Pseudomonadati</taxon>
        <taxon>Pseudomonadota</taxon>
        <taxon>Alphaproteobacteria</taxon>
        <taxon>Hyphomicrobiales</taxon>
        <taxon>Methylobacteriaceae</taxon>
        <taxon>Methylorubrum</taxon>
    </lineage>
</organism>
<dbReference type="Proteomes" id="UP001055039">
    <property type="component" value="Unassembled WGS sequence"/>
</dbReference>
<accession>A0ABQ4UL21</accession>
<evidence type="ECO:0008006" key="4">
    <source>
        <dbReference type="Google" id="ProtNLM"/>
    </source>
</evidence>
<evidence type="ECO:0000313" key="2">
    <source>
        <dbReference type="EMBL" id="GJE67328.1"/>
    </source>
</evidence>
<proteinExistence type="predicted"/>
<gene>
    <name evidence="2" type="ORF">LNAOJCKE_4559</name>
</gene>
<evidence type="ECO:0000256" key="1">
    <source>
        <dbReference type="SAM" id="MobiDB-lite"/>
    </source>
</evidence>
<protein>
    <recommendedName>
        <fullName evidence="4">Rho termination factor N-terminal domain-containing protein</fullName>
    </recommendedName>
</protein>
<reference evidence="2" key="1">
    <citation type="journal article" date="2021" name="Front. Microbiol.">
        <title>Comprehensive Comparative Genomics and Phenotyping of Methylobacterium Species.</title>
        <authorList>
            <person name="Alessa O."/>
            <person name="Ogura Y."/>
            <person name="Fujitani Y."/>
            <person name="Takami H."/>
            <person name="Hayashi T."/>
            <person name="Sahin N."/>
            <person name="Tani A."/>
        </authorList>
    </citation>
    <scope>NUCLEOTIDE SEQUENCE</scope>
    <source>
        <strain evidence="2">NBRC 15686</strain>
    </source>
</reference>
<reference evidence="2" key="2">
    <citation type="submission" date="2021-08" db="EMBL/GenBank/DDBJ databases">
        <authorList>
            <person name="Tani A."/>
            <person name="Ola A."/>
            <person name="Ogura Y."/>
            <person name="Katsura K."/>
            <person name="Hayashi T."/>
        </authorList>
    </citation>
    <scope>NUCLEOTIDE SEQUENCE</scope>
    <source>
        <strain evidence="2">NBRC 15686</strain>
    </source>
</reference>
<comment type="caution">
    <text evidence="2">The sequence shown here is derived from an EMBL/GenBank/DDBJ whole genome shotgun (WGS) entry which is preliminary data.</text>
</comment>
<dbReference type="Gene3D" id="1.10.720.30">
    <property type="entry name" value="SAP domain"/>
    <property type="match status" value="1"/>
</dbReference>
<feature type="compositionally biased region" description="Basic and acidic residues" evidence="1">
    <location>
        <begin position="53"/>
        <end position="62"/>
    </location>
</feature>
<sequence>MRPRLSLTAANSPVTGRVRLLVIDEVDPYPAEDAADPIHLARRAKQARSSAMRLREKGKKNGEPVSMGWDEAQAALRAGTHEVADEAGSGSEKPSEGEQGDDLDAKTKPELEALAKERGLDVSAARTKADLIEALRKA</sequence>
<dbReference type="InterPro" id="IPR036361">
    <property type="entry name" value="SAP_dom_sf"/>
</dbReference>
<feature type="region of interest" description="Disordered" evidence="1">
    <location>
        <begin position="46"/>
        <end position="123"/>
    </location>
</feature>